<sequence length="126" mass="14394">MNAPTTSPNDPNATNQETTMFSNTMTLYRVVNPDSLGSYTELLHHQPTEHCIDDAEALPRLREWALAVLYRTEERFGMYQIAIMPLDHHDRPDENAFHDLIAEDTEVIEDYLCWSGCNELVPASGR</sequence>
<accession>A0ABR4X227</accession>
<proteinExistence type="predicted"/>
<protein>
    <submittedName>
        <fullName evidence="1">Uncharacterized protein</fullName>
    </submittedName>
</protein>
<comment type="caution">
    <text evidence="1">The sequence shown here is derived from an EMBL/GenBank/DDBJ whole genome shotgun (WGS) entry which is preliminary data.</text>
</comment>
<reference evidence="1 2" key="1">
    <citation type="journal article" date="2014" name="PLoS ONE">
        <title>Identification and Characterization of a New Erythromycin Biosynthetic Gene Cluster in Actinopolyspora erythraea YIM90600, a Novel Erythronolide-Producing Halophilic Actinomycete Isolated from Salt Field.</title>
        <authorList>
            <person name="Chen D."/>
            <person name="Feng J."/>
            <person name="Huang L."/>
            <person name="Zhang Q."/>
            <person name="Wu J."/>
            <person name="Zhu X."/>
            <person name="Duan Y."/>
            <person name="Xu Z."/>
        </authorList>
    </citation>
    <scope>NUCLEOTIDE SEQUENCE [LARGE SCALE GENOMIC DNA]</scope>
    <source>
        <strain evidence="1 2">YIM90600</strain>
    </source>
</reference>
<name>A0ABR4X227_9ACTN</name>
<dbReference type="EMBL" id="JPMV01000027">
    <property type="protein sequence ID" value="KGI80675.1"/>
    <property type="molecule type" value="Genomic_DNA"/>
</dbReference>
<gene>
    <name evidence="1" type="ORF">IL38_15030</name>
</gene>
<organism evidence="1 2">
    <name type="scientific">Actinopolyspora erythraea</name>
    <dbReference type="NCBI Taxonomy" id="414996"/>
    <lineage>
        <taxon>Bacteria</taxon>
        <taxon>Bacillati</taxon>
        <taxon>Actinomycetota</taxon>
        <taxon>Actinomycetes</taxon>
        <taxon>Actinopolysporales</taxon>
        <taxon>Actinopolysporaceae</taxon>
        <taxon>Actinopolyspora</taxon>
    </lineage>
</organism>
<evidence type="ECO:0000313" key="2">
    <source>
        <dbReference type="Proteomes" id="UP000029737"/>
    </source>
</evidence>
<dbReference type="Proteomes" id="UP000029737">
    <property type="component" value="Unassembled WGS sequence"/>
</dbReference>
<keyword evidence="2" id="KW-1185">Reference proteome</keyword>
<evidence type="ECO:0000313" key="1">
    <source>
        <dbReference type="EMBL" id="KGI80675.1"/>
    </source>
</evidence>